<feature type="transmembrane region" description="Helical" evidence="6">
    <location>
        <begin position="271"/>
        <end position="290"/>
    </location>
</feature>
<dbReference type="EMBL" id="CP098735">
    <property type="protein sequence ID" value="USE78278.1"/>
    <property type="molecule type" value="Genomic_DNA"/>
</dbReference>
<feature type="transmembrane region" description="Helical" evidence="6">
    <location>
        <begin position="248"/>
        <end position="265"/>
    </location>
</feature>
<evidence type="ECO:0000313" key="8">
    <source>
        <dbReference type="EMBL" id="USE78278.1"/>
    </source>
</evidence>
<gene>
    <name evidence="8" type="ORF">NDR89_04430</name>
</gene>
<evidence type="ECO:0000313" key="9">
    <source>
        <dbReference type="Proteomes" id="UP001056648"/>
    </source>
</evidence>
<feature type="transmembrane region" description="Helical" evidence="6">
    <location>
        <begin position="38"/>
        <end position="57"/>
    </location>
</feature>
<comment type="similarity">
    <text evidence="2">Belongs to the EamA transporter family.</text>
</comment>
<keyword evidence="4 6" id="KW-1133">Transmembrane helix</keyword>
<dbReference type="SUPFAM" id="SSF103481">
    <property type="entry name" value="Multidrug resistance efflux transporter EmrE"/>
    <property type="match status" value="2"/>
</dbReference>
<evidence type="ECO:0000256" key="5">
    <source>
        <dbReference type="ARBA" id="ARBA00023136"/>
    </source>
</evidence>
<evidence type="ECO:0000256" key="3">
    <source>
        <dbReference type="ARBA" id="ARBA00022692"/>
    </source>
</evidence>
<keyword evidence="5 6" id="KW-0472">Membrane</keyword>
<feature type="transmembrane region" description="Helical" evidence="6">
    <location>
        <begin position="98"/>
        <end position="117"/>
    </location>
</feature>
<dbReference type="Proteomes" id="UP001056648">
    <property type="component" value="Chromosome 1"/>
</dbReference>
<organism evidence="8 9">
    <name type="scientific">Cupriavidus gilardii</name>
    <dbReference type="NCBI Taxonomy" id="82541"/>
    <lineage>
        <taxon>Bacteria</taxon>
        <taxon>Pseudomonadati</taxon>
        <taxon>Pseudomonadota</taxon>
        <taxon>Betaproteobacteria</taxon>
        <taxon>Burkholderiales</taxon>
        <taxon>Burkholderiaceae</taxon>
        <taxon>Cupriavidus</taxon>
    </lineage>
</organism>
<evidence type="ECO:0000256" key="2">
    <source>
        <dbReference type="ARBA" id="ARBA00007362"/>
    </source>
</evidence>
<keyword evidence="9" id="KW-1185">Reference proteome</keyword>
<dbReference type="PANTHER" id="PTHR32322:SF2">
    <property type="entry name" value="EAMA DOMAIN-CONTAINING PROTEIN"/>
    <property type="match status" value="1"/>
</dbReference>
<feature type="transmembrane region" description="Helical" evidence="6">
    <location>
        <begin position="69"/>
        <end position="92"/>
    </location>
</feature>
<evidence type="ECO:0000256" key="4">
    <source>
        <dbReference type="ARBA" id="ARBA00022989"/>
    </source>
</evidence>
<dbReference type="RefSeq" id="WP_252252318.1">
    <property type="nucleotide sequence ID" value="NZ_CP098735.1"/>
</dbReference>
<dbReference type="InterPro" id="IPR050638">
    <property type="entry name" value="AA-Vitamin_Transporters"/>
</dbReference>
<evidence type="ECO:0000256" key="6">
    <source>
        <dbReference type="SAM" id="Phobius"/>
    </source>
</evidence>
<dbReference type="InterPro" id="IPR037185">
    <property type="entry name" value="EmrE-like"/>
</dbReference>
<feature type="transmembrane region" description="Helical" evidence="6">
    <location>
        <begin position="215"/>
        <end position="236"/>
    </location>
</feature>
<dbReference type="Pfam" id="PF00892">
    <property type="entry name" value="EamA"/>
    <property type="match status" value="2"/>
</dbReference>
<comment type="subcellular location">
    <subcellularLocation>
        <location evidence="1">Membrane</location>
        <topology evidence="1">Multi-pass membrane protein</topology>
    </subcellularLocation>
</comment>
<feature type="transmembrane region" description="Helical" evidence="6">
    <location>
        <begin position="7"/>
        <end position="32"/>
    </location>
</feature>
<feature type="domain" description="EamA" evidence="7">
    <location>
        <begin position="154"/>
        <end position="288"/>
    </location>
</feature>
<evidence type="ECO:0000259" key="7">
    <source>
        <dbReference type="Pfam" id="PF00892"/>
    </source>
</evidence>
<feature type="domain" description="EamA" evidence="7">
    <location>
        <begin position="7"/>
        <end position="139"/>
    </location>
</feature>
<protein>
    <submittedName>
        <fullName evidence="8">DMT family transporter</fullName>
    </submittedName>
</protein>
<dbReference type="PANTHER" id="PTHR32322">
    <property type="entry name" value="INNER MEMBRANE TRANSPORTER"/>
    <property type="match status" value="1"/>
</dbReference>
<name>A0ABY4VSF6_9BURK</name>
<dbReference type="InterPro" id="IPR000620">
    <property type="entry name" value="EamA_dom"/>
</dbReference>
<accession>A0ABY4VSF6</accession>
<reference evidence="8" key="1">
    <citation type="submission" date="2022-06" db="EMBL/GenBank/DDBJ databases">
        <title>Complete genome sequence and characterization of Cupriavidus gilardii QJ1 isolated from contaminating cells.</title>
        <authorList>
            <person name="Qi J."/>
        </authorList>
    </citation>
    <scope>NUCLEOTIDE SEQUENCE</scope>
    <source>
        <strain evidence="8">QJ1</strain>
    </source>
</reference>
<proteinExistence type="inferred from homology"/>
<keyword evidence="3 6" id="KW-0812">Transmembrane</keyword>
<feature type="transmembrane region" description="Helical" evidence="6">
    <location>
        <begin position="124"/>
        <end position="141"/>
    </location>
</feature>
<feature type="transmembrane region" description="Helical" evidence="6">
    <location>
        <begin position="153"/>
        <end position="171"/>
    </location>
</feature>
<feature type="transmembrane region" description="Helical" evidence="6">
    <location>
        <begin position="183"/>
        <end position="203"/>
    </location>
</feature>
<sequence>MSDKTEGYFYLALAMILVGSTVIASKVIAAGLPPFTATALRFAIALPGFLLLMKLTGTRLPAIGRGDRLLLVLQAVAGSVGYTTLLISGLRMTSAADAGVIIGTLPVVSALVSIVVLKERPGVALLLAIGLATAGVVAVAVPGEGADGGRGTWLGNALVMGAVVCESLFILLNKRLRQPLQPLALSTVMTAIGLVASIVPALFEAPWRHGLPSGALVAVLYYALVPTVAGFVLWYAGSARTSGTEASLFTALAPISAVAMAFLLLGEPVGASQLIGIGCVVVAVLSLVLVGRRSPAGPRKSACRKTTACRKHACGLAERS</sequence>
<evidence type="ECO:0000256" key="1">
    <source>
        <dbReference type="ARBA" id="ARBA00004141"/>
    </source>
</evidence>